<feature type="region of interest" description="Disordered" evidence="6">
    <location>
        <begin position="1"/>
        <end position="35"/>
    </location>
</feature>
<dbReference type="GO" id="GO:0000812">
    <property type="term" value="C:Swr1 complex"/>
    <property type="evidence" value="ECO:0007669"/>
    <property type="project" value="TreeGrafter"/>
</dbReference>
<feature type="compositionally biased region" description="Basic and acidic residues" evidence="6">
    <location>
        <begin position="422"/>
        <end position="441"/>
    </location>
</feature>
<evidence type="ECO:0000259" key="7">
    <source>
        <dbReference type="SMART" id="SM00717"/>
    </source>
</evidence>
<dbReference type="PANTHER" id="PTHR12855">
    <property type="entry name" value="DNA METHYLTRANSFERASE 1-ASSOCIATED PROTEIN 1 FAMILY MEMBER"/>
    <property type="match status" value="1"/>
</dbReference>
<dbReference type="InterPro" id="IPR027109">
    <property type="entry name" value="Swc4/Dmap1"/>
</dbReference>
<keyword evidence="5" id="KW-0539">Nucleus</keyword>
<keyword evidence="2" id="KW-0156">Chromatin regulator</keyword>
<name>A0A383WQB8_TETOB</name>
<feature type="domain" description="Myb-like" evidence="7">
    <location>
        <begin position="147"/>
        <end position="200"/>
    </location>
</feature>
<dbReference type="Proteomes" id="UP000256970">
    <property type="component" value="Unassembled WGS sequence"/>
</dbReference>
<organism evidence="8 9">
    <name type="scientific">Tetradesmus obliquus</name>
    <name type="common">Green alga</name>
    <name type="synonym">Acutodesmus obliquus</name>
    <dbReference type="NCBI Taxonomy" id="3088"/>
    <lineage>
        <taxon>Eukaryota</taxon>
        <taxon>Viridiplantae</taxon>
        <taxon>Chlorophyta</taxon>
        <taxon>core chlorophytes</taxon>
        <taxon>Chlorophyceae</taxon>
        <taxon>CS clade</taxon>
        <taxon>Sphaeropleales</taxon>
        <taxon>Scenedesmaceae</taxon>
        <taxon>Tetradesmus</taxon>
    </lineage>
</organism>
<dbReference type="EMBL" id="FNXT01001368">
    <property type="protein sequence ID" value="SZX79522.1"/>
    <property type="molecule type" value="Genomic_DNA"/>
</dbReference>
<feature type="compositionally biased region" description="Basic and acidic residues" evidence="6">
    <location>
        <begin position="26"/>
        <end position="35"/>
    </location>
</feature>
<dbReference type="GO" id="GO:0035267">
    <property type="term" value="C:NuA4 histone acetyltransferase complex"/>
    <property type="evidence" value="ECO:0007669"/>
    <property type="project" value="InterPro"/>
</dbReference>
<dbReference type="Pfam" id="PF16282">
    <property type="entry name" value="SANT_DAMP1_like"/>
    <property type="match status" value="1"/>
</dbReference>
<proteinExistence type="predicted"/>
<reference evidence="8 9" key="1">
    <citation type="submission" date="2016-10" db="EMBL/GenBank/DDBJ databases">
        <authorList>
            <person name="Cai Z."/>
        </authorList>
    </citation>
    <scope>NUCLEOTIDE SEQUENCE [LARGE SCALE GENOMIC DNA]</scope>
</reference>
<dbReference type="GO" id="GO:0000122">
    <property type="term" value="P:negative regulation of transcription by RNA polymerase II"/>
    <property type="evidence" value="ECO:0007669"/>
    <property type="project" value="TreeGrafter"/>
</dbReference>
<dbReference type="STRING" id="3088.A0A383WQB8"/>
<comment type="subcellular location">
    <subcellularLocation>
        <location evidence="1">Nucleus</location>
    </subcellularLocation>
</comment>
<dbReference type="AlphaFoldDB" id="A0A383WQB8"/>
<protein>
    <recommendedName>
        <fullName evidence="7">Myb-like domain-containing protein</fullName>
    </recommendedName>
</protein>
<keyword evidence="3" id="KW-0805">Transcription regulation</keyword>
<feature type="region of interest" description="Disordered" evidence="6">
    <location>
        <begin position="409"/>
        <end position="441"/>
    </location>
</feature>
<evidence type="ECO:0000313" key="9">
    <source>
        <dbReference type="Proteomes" id="UP000256970"/>
    </source>
</evidence>
<keyword evidence="9" id="KW-1185">Reference proteome</keyword>
<evidence type="ECO:0000313" key="8">
    <source>
        <dbReference type="EMBL" id="SZX79522.1"/>
    </source>
</evidence>
<dbReference type="InterPro" id="IPR001005">
    <property type="entry name" value="SANT/Myb"/>
</dbReference>
<dbReference type="OrthoDB" id="19740at2759"/>
<dbReference type="Gene3D" id="1.10.10.60">
    <property type="entry name" value="Homeodomain-like"/>
    <property type="match status" value="1"/>
</dbReference>
<evidence type="ECO:0000256" key="4">
    <source>
        <dbReference type="ARBA" id="ARBA00023163"/>
    </source>
</evidence>
<evidence type="ECO:0000256" key="3">
    <source>
        <dbReference type="ARBA" id="ARBA00023015"/>
    </source>
</evidence>
<evidence type="ECO:0000256" key="5">
    <source>
        <dbReference type="ARBA" id="ARBA00023242"/>
    </source>
</evidence>
<gene>
    <name evidence="8" type="ORF">BQ4739_LOCUS19792</name>
</gene>
<keyword evidence="4" id="KW-0804">Transcription</keyword>
<sequence>MADVKDILGVRRAPQGEAAAAPAQKAKPERMKRPEGMSREAFALLGGSNPVIPSHLLDGLKKKDKLAKPKASTKGTVIYRYKQFKNQARDDGLELRHWVKGYKDANGRIRDAQEGDYAFAKYNKKVTLFRYDGEEWLNVISRDNALAAMGWTKEETDYLLDMLEAYDLRFVVVADRYNFPNGPPRTLEDLKDRYYAIARRLLVAREGTDATLLNNQLLRQPYNANAERARRAALNTLMSRTNETEAAENEILEQARVIEEKRKAEHAAAAQAAAAAAAAAKKNAVPVAPKPPPPVEEVPFNPGDLIYPQDFHNAPMQMGMPSLLNAHLEPFWPPPGVYARGVHTRETAAAQEKQALGSSQKNQKALEAAVAEIGYAGLPRYHSRAVSGAYLALRGEILSLLELRRQFQARTETKGGAGKRKKGDDGGRGEKRQRTAKRPYD</sequence>
<evidence type="ECO:0000256" key="2">
    <source>
        <dbReference type="ARBA" id="ARBA00022853"/>
    </source>
</evidence>
<dbReference type="SMART" id="SM00717">
    <property type="entry name" value="SANT"/>
    <property type="match status" value="1"/>
</dbReference>
<evidence type="ECO:0000256" key="6">
    <source>
        <dbReference type="SAM" id="MobiDB-lite"/>
    </source>
</evidence>
<dbReference type="InterPro" id="IPR032563">
    <property type="entry name" value="DAMP1_SANT-like"/>
</dbReference>
<evidence type="ECO:0000256" key="1">
    <source>
        <dbReference type="ARBA" id="ARBA00004123"/>
    </source>
</evidence>
<feature type="compositionally biased region" description="Low complexity" evidence="6">
    <location>
        <begin position="11"/>
        <end position="25"/>
    </location>
</feature>
<dbReference type="GO" id="GO:0003714">
    <property type="term" value="F:transcription corepressor activity"/>
    <property type="evidence" value="ECO:0007669"/>
    <property type="project" value="TreeGrafter"/>
</dbReference>
<dbReference type="GO" id="GO:0006281">
    <property type="term" value="P:DNA repair"/>
    <property type="evidence" value="ECO:0007669"/>
    <property type="project" value="InterPro"/>
</dbReference>
<accession>A0A383WQB8</accession>
<dbReference type="GO" id="GO:0006338">
    <property type="term" value="P:chromatin remodeling"/>
    <property type="evidence" value="ECO:0007669"/>
    <property type="project" value="InterPro"/>
</dbReference>
<dbReference type="PANTHER" id="PTHR12855:SF10">
    <property type="entry name" value="DNA METHYLTRANSFERASE 1-ASSOCIATED PROTEIN 1"/>
    <property type="match status" value="1"/>
</dbReference>